<feature type="non-terminal residue" evidence="1">
    <location>
        <position position="1"/>
    </location>
</feature>
<dbReference type="EMBL" id="MCFH01000007">
    <property type="protein sequence ID" value="ORX56586.1"/>
    <property type="molecule type" value="Genomic_DNA"/>
</dbReference>
<gene>
    <name evidence="1" type="ORF">BCR36DRAFT_280125</name>
</gene>
<protein>
    <submittedName>
        <fullName evidence="1">Uncharacterized protein</fullName>
    </submittedName>
</protein>
<name>A0A1Y1VJL1_9FUNG</name>
<reference evidence="1 2" key="1">
    <citation type="submission" date="2016-08" db="EMBL/GenBank/DDBJ databases">
        <title>Genomes of anaerobic fungi encode conserved fungal cellulosomes for biomass hydrolysis.</title>
        <authorList>
            <consortium name="DOE Joint Genome Institute"/>
            <person name="Haitjema C.H."/>
            <person name="Gilmore S.P."/>
            <person name="Henske J.K."/>
            <person name="Solomon K.V."/>
            <person name="De Groot R."/>
            <person name="Kuo A."/>
            <person name="Mondo S.J."/>
            <person name="Salamov A.A."/>
            <person name="Labutti K."/>
            <person name="Zhao Z."/>
            <person name="Chiniquy J."/>
            <person name="Barry K."/>
            <person name="Brewer H.M."/>
            <person name="Purvine S.O."/>
            <person name="Wright A.T."/>
            <person name="Boxma B."/>
            <person name="Van Alen T."/>
            <person name="Hackstein J.H."/>
            <person name="Baker S.E."/>
            <person name="Grigoriev I.V."/>
            <person name="O'Malley M.A."/>
        </authorList>
    </citation>
    <scope>NUCLEOTIDE SEQUENCE [LARGE SCALE GENOMIC DNA]</scope>
    <source>
        <strain evidence="2">finn</strain>
    </source>
</reference>
<keyword evidence="2" id="KW-1185">Reference proteome</keyword>
<dbReference type="InterPro" id="IPR002110">
    <property type="entry name" value="Ankyrin_rpt"/>
</dbReference>
<accession>A0A1Y1VJL1</accession>
<organism evidence="1 2">
    <name type="scientific">Piromyces finnis</name>
    <dbReference type="NCBI Taxonomy" id="1754191"/>
    <lineage>
        <taxon>Eukaryota</taxon>
        <taxon>Fungi</taxon>
        <taxon>Fungi incertae sedis</taxon>
        <taxon>Chytridiomycota</taxon>
        <taxon>Chytridiomycota incertae sedis</taxon>
        <taxon>Neocallimastigomycetes</taxon>
        <taxon>Neocallimastigales</taxon>
        <taxon>Neocallimastigaceae</taxon>
        <taxon>Piromyces</taxon>
    </lineage>
</organism>
<proteinExistence type="predicted"/>
<evidence type="ECO:0000313" key="2">
    <source>
        <dbReference type="Proteomes" id="UP000193719"/>
    </source>
</evidence>
<comment type="caution">
    <text evidence="1">The sequence shown here is derived from an EMBL/GenBank/DDBJ whole genome shotgun (WGS) entry which is preliminary data.</text>
</comment>
<dbReference type="Gene3D" id="1.25.40.20">
    <property type="entry name" value="Ankyrin repeat-containing domain"/>
    <property type="match status" value="1"/>
</dbReference>
<dbReference type="AlphaFoldDB" id="A0A1Y1VJL1"/>
<reference evidence="1 2" key="2">
    <citation type="submission" date="2016-08" db="EMBL/GenBank/DDBJ databases">
        <title>Pervasive Adenine N6-methylation of Active Genes in Fungi.</title>
        <authorList>
            <consortium name="DOE Joint Genome Institute"/>
            <person name="Mondo S.J."/>
            <person name="Dannebaum R.O."/>
            <person name="Kuo R.C."/>
            <person name="Labutti K."/>
            <person name="Haridas S."/>
            <person name="Kuo A."/>
            <person name="Salamov A."/>
            <person name="Ahrendt S.R."/>
            <person name="Lipzen A."/>
            <person name="Sullivan W."/>
            <person name="Andreopoulos W.B."/>
            <person name="Clum A."/>
            <person name="Lindquist E."/>
            <person name="Daum C."/>
            <person name="Ramamoorthy G.K."/>
            <person name="Gryganskyi A."/>
            <person name="Culley D."/>
            <person name="Magnuson J.K."/>
            <person name="James T.Y."/>
            <person name="O'Malley M.A."/>
            <person name="Stajich J.E."/>
            <person name="Spatafora J.W."/>
            <person name="Visel A."/>
            <person name="Grigoriev I.V."/>
        </authorList>
    </citation>
    <scope>NUCLEOTIDE SEQUENCE [LARGE SCALE GENOMIC DNA]</scope>
    <source>
        <strain evidence="2">finn</strain>
    </source>
</reference>
<dbReference type="Pfam" id="PF12796">
    <property type="entry name" value="Ank_2"/>
    <property type="match status" value="1"/>
</dbReference>
<evidence type="ECO:0000313" key="1">
    <source>
        <dbReference type="EMBL" id="ORX56586.1"/>
    </source>
</evidence>
<dbReference type="Proteomes" id="UP000193719">
    <property type="component" value="Unassembled WGS sequence"/>
</dbReference>
<dbReference type="InterPro" id="IPR036770">
    <property type="entry name" value="Ankyrin_rpt-contain_sf"/>
</dbReference>
<dbReference type="SUPFAM" id="SSF48403">
    <property type="entry name" value="Ankyrin repeat"/>
    <property type="match status" value="1"/>
</dbReference>
<sequence length="80" mass="9466">NIQVFKILLKEKLDINQQNKHKETILIYYCKNNINEAIYNLLFKNSDVDYDYNAVDKAGKTALMYLLDNGNIELIYFFPL</sequence>
<dbReference type="OrthoDB" id="10057496at2759"/>